<dbReference type="Pfam" id="PF00320">
    <property type="entry name" value="GATA"/>
    <property type="match status" value="2"/>
</dbReference>
<dbReference type="GO" id="GO:0045944">
    <property type="term" value="P:positive regulation of transcription by RNA polymerase II"/>
    <property type="evidence" value="ECO:0007669"/>
    <property type="project" value="TreeGrafter"/>
</dbReference>
<evidence type="ECO:0000256" key="7">
    <source>
        <dbReference type="ARBA" id="ARBA00023125"/>
    </source>
</evidence>
<dbReference type="GO" id="GO:0000981">
    <property type="term" value="F:DNA-binding transcription factor activity, RNA polymerase II-specific"/>
    <property type="evidence" value="ECO:0007669"/>
    <property type="project" value="TreeGrafter"/>
</dbReference>
<dbReference type="PROSITE" id="PS00344">
    <property type="entry name" value="GATA_ZN_FINGER_1"/>
    <property type="match status" value="2"/>
</dbReference>
<dbReference type="SUPFAM" id="SSF57716">
    <property type="entry name" value="Glucocorticoid receptor-like (DNA-binding domain)"/>
    <property type="match status" value="2"/>
</dbReference>
<sequence length="771" mass="80224">MWGPQQPGPLRNRGGKGGGSGLLRFWDPWGFCLFPADLRGRGALPARPGAPSLPLVLQLGTDVPGELSVGVLCFQLSLGRGRGRGASWLPQRTLTPPSPSPAARLTGGQMCRPHLLHSPGLPWLDGGKAALSAAAAHHHNPWTVSPFSKTPLHPSAAGGPGGPLSVYPGAGAGGGGGSGSVASLTPTAAHSGTHLFGFPPTPPKEVSPDPSTTGATSPASSSAGGSAAPRGDDKDGIKYQVPLGESMKMEGGSPLRPSLAAMGTQPATHHPIPTYPSYVPAAAHDYSSGLFHPGGFLGGPASSFTPKQRSKARSCSEGRECVNCGATATPLWRRDGTGHYLCNACGLYHKMNGQNRPLIKPKRRLSAARRAGTCCANCQTTTTTLWRRNANGDPVCNACGLYYKLHNVSRPPRPGYPGDPPGPPSPAWLGLGSERQKGFPRGGRAGWRTPPWSGISAQKQSLQWVGFCRVGRGAAPYRRFSWQGGREGPGGQWAFGRGPPGQAGGVVWPGGELQPLKALRGPPGEQAADHEEGRHPDPEPEDVQQVQEEQEGVRVLRGAVQVCAGQGLPVQRRRPGGAHGACGPPAALQPLRSHPAHPDAHPPPLQPLLRPPPPIQHGDRHGLGTAPRTDRRTPGTALPGRGGPSAQLAGPPRDRGPGPPSWTRAASPVGALATTVKPLPGKPGCTHAGFPPRTVSVKDNSEETRVGEGHSGAAEKAGEQAEEFIWLRFLTRMGRLGSWGQVPRGQPACPALGAGLWGDLGPLCKRRTQLG</sequence>
<evidence type="ECO:0000313" key="15">
    <source>
        <dbReference type="Proteomes" id="UP000694520"/>
    </source>
</evidence>
<feature type="region of interest" description="Disordered" evidence="12">
    <location>
        <begin position="488"/>
        <end position="551"/>
    </location>
</feature>
<feature type="compositionally biased region" description="Gly residues" evidence="12">
    <location>
        <begin position="488"/>
        <end position="508"/>
    </location>
</feature>
<keyword evidence="9" id="KW-0804">Transcription</keyword>
<feature type="compositionally biased region" description="Basic and acidic residues" evidence="12">
    <location>
        <begin position="617"/>
        <end position="633"/>
    </location>
</feature>
<evidence type="ECO:0000256" key="3">
    <source>
        <dbReference type="ARBA" id="ARBA00022737"/>
    </source>
</evidence>
<dbReference type="SMART" id="SM00401">
    <property type="entry name" value="ZnF_GATA"/>
    <property type="match status" value="2"/>
</dbReference>
<evidence type="ECO:0000256" key="1">
    <source>
        <dbReference type="ARBA" id="ARBA00004123"/>
    </source>
</evidence>
<keyword evidence="4 11" id="KW-0863">Zinc-finger</keyword>
<dbReference type="CDD" id="cd00202">
    <property type="entry name" value="ZnF_GATA"/>
    <property type="match status" value="2"/>
</dbReference>
<reference evidence="14" key="3">
    <citation type="submission" date="2025-09" db="UniProtKB">
        <authorList>
            <consortium name="Ensembl"/>
        </authorList>
    </citation>
    <scope>IDENTIFICATION</scope>
</reference>
<keyword evidence="10" id="KW-0539">Nucleus</keyword>
<dbReference type="AlphaFoldDB" id="A0A8B9XG73"/>
<evidence type="ECO:0000256" key="12">
    <source>
        <dbReference type="SAM" id="MobiDB-lite"/>
    </source>
</evidence>
<dbReference type="PANTHER" id="PTHR10071:SF149">
    <property type="entry name" value="ENDOTHELIAL TRANSCRIPTION FACTOR GATA-2"/>
    <property type="match status" value="1"/>
</dbReference>
<evidence type="ECO:0000256" key="9">
    <source>
        <dbReference type="ARBA" id="ARBA00023163"/>
    </source>
</evidence>
<comment type="subcellular location">
    <subcellularLocation>
        <location evidence="1">Nucleus</location>
    </subcellularLocation>
</comment>
<dbReference type="Ensembl" id="ENSBGRT00000023401.1">
    <property type="protein sequence ID" value="ENSBGRP00000020229.1"/>
    <property type="gene ID" value="ENSBGRG00000012704.1"/>
</dbReference>
<name>A0A8B9XG73_BOSMU</name>
<dbReference type="Proteomes" id="UP000694520">
    <property type="component" value="Chromosome 22"/>
</dbReference>
<evidence type="ECO:0000256" key="5">
    <source>
        <dbReference type="ARBA" id="ARBA00022833"/>
    </source>
</evidence>
<feature type="domain" description="GATA-type" evidence="13">
    <location>
        <begin position="369"/>
        <end position="411"/>
    </location>
</feature>
<evidence type="ECO:0000256" key="11">
    <source>
        <dbReference type="PROSITE-ProRule" id="PRU00094"/>
    </source>
</evidence>
<dbReference type="PROSITE" id="PS50114">
    <property type="entry name" value="GATA_ZN_FINGER_2"/>
    <property type="match status" value="2"/>
</dbReference>
<dbReference type="GO" id="GO:0045766">
    <property type="term" value="P:positive regulation of angiogenesis"/>
    <property type="evidence" value="ECO:0007669"/>
    <property type="project" value="TreeGrafter"/>
</dbReference>
<feature type="region of interest" description="Disordered" evidence="12">
    <location>
        <begin position="412"/>
        <end position="454"/>
    </location>
</feature>
<dbReference type="Gene3D" id="3.30.50.10">
    <property type="entry name" value="Erythroid Transcription Factor GATA-1, subunit A"/>
    <property type="match status" value="2"/>
</dbReference>
<dbReference type="InterPro" id="IPR000679">
    <property type="entry name" value="Znf_GATA"/>
</dbReference>
<evidence type="ECO:0000256" key="8">
    <source>
        <dbReference type="ARBA" id="ARBA00023159"/>
    </source>
</evidence>
<feature type="compositionally biased region" description="Gly residues" evidence="12">
    <location>
        <begin position="170"/>
        <end position="179"/>
    </location>
</feature>
<reference evidence="14" key="2">
    <citation type="submission" date="2025-08" db="UniProtKB">
        <authorList>
            <consortium name="Ensembl"/>
        </authorList>
    </citation>
    <scope>IDENTIFICATION</scope>
</reference>
<dbReference type="InterPro" id="IPR013088">
    <property type="entry name" value="Znf_NHR/GATA"/>
</dbReference>
<dbReference type="PRINTS" id="PR00619">
    <property type="entry name" value="GATAZNFINGER"/>
</dbReference>
<dbReference type="InterPro" id="IPR039355">
    <property type="entry name" value="Transcription_factor_GATA"/>
</dbReference>
<dbReference type="GO" id="GO:0000122">
    <property type="term" value="P:negative regulation of transcription by RNA polymerase II"/>
    <property type="evidence" value="ECO:0007669"/>
    <property type="project" value="TreeGrafter"/>
</dbReference>
<feature type="compositionally biased region" description="Pro residues" evidence="12">
    <location>
        <begin position="412"/>
        <end position="426"/>
    </location>
</feature>
<accession>A0A8B9XG73</accession>
<keyword evidence="8" id="KW-0010">Activator</keyword>
<dbReference type="GO" id="GO:0005634">
    <property type="term" value="C:nucleus"/>
    <property type="evidence" value="ECO:0007669"/>
    <property type="project" value="UniProtKB-SubCell"/>
</dbReference>
<evidence type="ECO:0000313" key="14">
    <source>
        <dbReference type="Ensembl" id="ENSBGRP00000020229.1"/>
    </source>
</evidence>
<dbReference type="GO" id="GO:0045165">
    <property type="term" value="P:cell fate commitment"/>
    <property type="evidence" value="ECO:0007669"/>
    <property type="project" value="TreeGrafter"/>
</dbReference>
<keyword evidence="2" id="KW-0479">Metal-binding</keyword>
<evidence type="ECO:0000256" key="4">
    <source>
        <dbReference type="ARBA" id="ARBA00022771"/>
    </source>
</evidence>
<proteinExistence type="predicted"/>
<evidence type="ECO:0000259" key="13">
    <source>
        <dbReference type="PROSITE" id="PS50114"/>
    </source>
</evidence>
<evidence type="ECO:0000256" key="10">
    <source>
        <dbReference type="ARBA" id="ARBA00023242"/>
    </source>
</evidence>
<dbReference type="GO" id="GO:1902895">
    <property type="term" value="P:positive regulation of miRNA transcription"/>
    <property type="evidence" value="ECO:0007669"/>
    <property type="project" value="TreeGrafter"/>
</dbReference>
<keyword evidence="3" id="KW-0677">Repeat</keyword>
<feature type="compositionally biased region" description="Pro residues" evidence="12">
    <location>
        <begin position="601"/>
        <end position="615"/>
    </location>
</feature>
<feature type="compositionally biased region" description="Basic and acidic residues" evidence="12">
    <location>
        <begin position="527"/>
        <end position="538"/>
    </location>
</feature>
<reference evidence="14" key="1">
    <citation type="submission" date="2019-05" db="EMBL/GenBank/DDBJ databases">
        <authorList>
            <person name="Zhang S."/>
            <person name="Liu J."/>
        </authorList>
    </citation>
    <scope>NUCLEOTIDE SEQUENCE [LARGE SCALE GENOMIC DNA]</scope>
</reference>
<keyword evidence="15" id="KW-1185">Reference proteome</keyword>
<organism evidence="14 15">
    <name type="scientific">Bos mutus grunniens</name>
    <name type="common">Wild yak</name>
    <name type="synonym">Bos grunniens</name>
    <dbReference type="NCBI Taxonomy" id="30521"/>
    <lineage>
        <taxon>Eukaryota</taxon>
        <taxon>Metazoa</taxon>
        <taxon>Chordata</taxon>
        <taxon>Craniata</taxon>
        <taxon>Vertebrata</taxon>
        <taxon>Euteleostomi</taxon>
        <taxon>Mammalia</taxon>
        <taxon>Eutheria</taxon>
        <taxon>Laurasiatheria</taxon>
        <taxon>Artiodactyla</taxon>
        <taxon>Ruminantia</taxon>
        <taxon>Pecora</taxon>
        <taxon>Bovidae</taxon>
        <taxon>Bovinae</taxon>
        <taxon>Bos</taxon>
    </lineage>
</organism>
<keyword evidence="5" id="KW-0862">Zinc</keyword>
<keyword evidence="6" id="KW-0805">Transcription regulation</keyword>
<protein>
    <recommendedName>
        <fullName evidence="13">GATA-type domain-containing protein</fullName>
    </recommendedName>
</protein>
<dbReference type="GO" id="GO:0008270">
    <property type="term" value="F:zinc ion binding"/>
    <property type="evidence" value="ECO:0007669"/>
    <property type="project" value="UniProtKB-KW"/>
</dbReference>
<feature type="region of interest" description="Disordered" evidence="12">
    <location>
        <begin position="571"/>
        <end position="699"/>
    </location>
</feature>
<feature type="domain" description="GATA-type" evidence="13">
    <location>
        <begin position="315"/>
        <end position="369"/>
    </location>
</feature>
<feature type="compositionally biased region" description="Low complexity" evidence="12">
    <location>
        <begin position="210"/>
        <end position="229"/>
    </location>
</feature>
<keyword evidence="7" id="KW-0238">DNA-binding</keyword>
<evidence type="ECO:0000256" key="2">
    <source>
        <dbReference type="ARBA" id="ARBA00022723"/>
    </source>
</evidence>
<dbReference type="GeneTree" id="ENSGT00940000156315"/>
<dbReference type="PANTHER" id="PTHR10071">
    <property type="entry name" value="TRANSCRIPTION FACTOR GATA FAMILY MEMBER"/>
    <property type="match status" value="1"/>
</dbReference>
<feature type="region of interest" description="Disordered" evidence="12">
    <location>
        <begin position="168"/>
        <end position="238"/>
    </location>
</feature>
<dbReference type="GO" id="GO:0000978">
    <property type="term" value="F:RNA polymerase II cis-regulatory region sequence-specific DNA binding"/>
    <property type="evidence" value="ECO:0007669"/>
    <property type="project" value="TreeGrafter"/>
</dbReference>
<dbReference type="FunFam" id="3.30.50.10:FF:000001">
    <property type="entry name" value="GATA transcription factor (GATAd)"/>
    <property type="match status" value="1"/>
</dbReference>
<evidence type="ECO:0000256" key="6">
    <source>
        <dbReference type="ARBA" id="ARBA00023015"/>
    </source>
</evidence>